<dbReference type="AlphaFoldDB" id="A0AAE4DY34"/>
<dbReference type="CDD" id="cd08948">
    <property type="entry name" value="5beta-POR_like_SDR_a"/>
    <property type="match status" value="1"/>
</dbReference>
<feature type="domain" description="PRISE-like Rossmann-fold" evidence="1">
    <location>
        <begin position="66"/>
        <end position="351"/>
    </location>
</feature>
<dbReference type="SUPFAM" id="SSF51735">
    <property type="entry name" value="NAD(P)-binding Rossmann-fold domains"/>
    <property type="match status" value="1"/>
</dbReference>
<reference evidence="2" key="1">
    <citation type="submission" date="2022-11" db="EMBL/GenBank/DDBJ databases">
        <title>blaNDM-1 and qnrB1 co-producing ST413 Enterobacter.</title>
        <authorList>
            <person name="Halder G."/>
            <person name="Chaudhuri B."/>
            <person name="Dutta S."/>
        </authorList>
    </citation>
    <scope>NUCLEOTIDE SEQUENCE</scope>
    <source>
        <strain evidence="2">PEER684</strain>
    </source>
</reference>
<dbReference type="InterPro" id="IPR036291">
    <property type="entry name" value="NAD(P)-bd_dom_sf"/>
</dbReference>
<protein>
    <submittedName>
        <fullName evidence="2">SDR family oxidoreductase</fullName>
    </submittedName>
</protein>
<dbReference type="EMBL" id="JALLIR010000001">
    <property type="protein sequence ID" value="MDR9947037.1"/>
    <property type="molecule type" value="Genomic_DNA"/>
</dbReference>
<dbReference type="InterPro" id="IPR055222">
    <property type="entry name" value="PRISE-like_Rossmann-fold"/>
</dbReference>
<evidence type="ECO:0000313" key="2">
    <source>
        <dbReference type="EMBL" id="MDR9947037.1"/>
    </source>
</evidence>
<accession>A0AAE4DY34</accession>
<dbReference type="RefSeq" id="WP_059385267.1">
    <property type="nucleotide sequence ID" value="NZ_JACWFD010000002.1"/>
</dbReference>
<comment type="caution">
    <text evidence="2">The sequence shown here is derived from an EMBL/GenBank/DDBJ whole genome shotgun (WGS) entry which is preliminary data.</text>
</comment>
<dbReference type="Proteomes" id="UP001185068">
    <property type="component" value="Unassembled WGS sequence"/>
</dbReference>
<proteinExistence type="predicted"/>
<evidence type="ECO:0000259" key="1">
    <source>
        <dbReference type="Pfam" id="PF22917"/>
    </source>
</evidence>
<dbReference type="Pfam" id="PF22917">
    <property type="entry name" value="PRISE"/>
    <property type="match status" value="1"/>
</dbReference>
<dbReference type="PANTHER" id="PTHR32487:SF0">
    <property type="entry name" value="3-OXO-DELTA(4,5)-STEROID 5-BETA-REDUCTASE"/>
    <property type="match status" value="1"/>
</dbReference>
<name>A0AAE4DY34_9ENTR</name>
<dbReference type="PANTHER" id="PTHR32487">
    <property type="entry name" value="3-OXO-DELTA(4,5)-STEROID 5-BETA-REDUCTASE"/>
    <property type="match status" value="1"/>
</dbReference>
<sequence>MNKREQHNVALIAGASGIVGRQLVRTLLHHKWKVIGLSRHGVTHPDGIPMVNVDLLDAQDSARALRVLDGITHLFYSAWANAANWTDMVEPNVTMLRNLVSTLEKTAPLQTVSLMQGYKVYGAHLGPFKTPARESDPGVPGAEFNAAQLTWLSQFQRGKRWHWNAIRPGVVGSSVPGNTMNLALSIALYASLCKAQGLPLRFPGSEQTWHSIVDHTDAGLLAEATLWAATSPAAQNQAFNVNNGDIWRWSELWPRIARWFELDIAPPVRLSFRQLFTDYRDVWRELAGERLVEADILKLSDGQFADFVFSWHYDMFGDGSKLRRSGFTRMQATDEMFFSLFAQLRTARIIP</sequence>
<organism evidence="2 3">
    <name type="scientific">Enterobacter sichuanensis</name>
    <dbReference type="NCBI Taxonomy" id="2071710"/>
    <lineage>
        <taxon>Bacteria</taxon>
        <taxon>Pseudomonadati</taxon>
        <taxon>Pseudomonadota</taxon>
        <taxon>Gammaproteobacteria</taxon>
        <taxon>Enterobacterales</taxon>
        <taxon>Enterobacteriaceae</taxon>
        <taxon>Enterobacter</taxon>
        <taxon>Enterobacter cloacae complex</taxon>
    </lineage>
</organism>
<gene>
    <name evidence="2" type="ORF">MX989_13200</name>
</gene>
<dbReference type="Gene3D" id="3.40.50.720">
    <property type="entry name" value="NAD(P)-binding Rossmann-like Domain"/>
    <property type="match status" value="1"/>
</dbReference>
<evidence type="ECO:0000313" key="3">
    <source>
        <dbReference type="Proteomes" id="UP001185068"/>
    </source>
</evidence>